<dbReference type="Proteomes" id="UP000253319">
    <property type="component" value="Unassembled WGS sequence"/>
</dbReference>
<dbReference type="InterPro" id="IPR055087">
    <property type="entry name" value="GldL-like_N"/>
</dbReference>
<dbReference type="RefSeq" id="WP_113989542.1">
    <property type="nucleotide sequence ID" value="NZ_QLST01000012.1"/>
</dbReference>
<feature type="domain" description="Gliding motility protein GldL-like N-terminal" evidence="2">
    <location>
        <begin position="19"/>
        <end position="46"/>
    </location>
</feature>
<sequence>MKNQYKLPLILFLIGIILTIVGSLFKLMHWPGATIILTVGMLTEVAAIITLIVLLIKHK</sequence>
<organism evidence="3 4">
    <name type="scientific">Flavobacterium tibetense</name>
    <dbReference type="NCBI Taxonomy" id="2233533"/>
    <lineage>
        <taxon>Bacteria</taxon>
        <taxon>Pseudomonadati</taxon>
        <taxon>Bacteroidota</taxon>
        <taxon>Flavobacteriia</taxon>
        <taxon>Flavobacteriales</taxon>
        <taxon>Flavobacteriaceae</taxon>
        <taxon>Flavobacterium</taxon>
    </lineage>
</organism>
<feature type="transmembrane region" description="Helical" evidence="1">
    <location>
        <begin position="34"/>
        <end position="56"/>
    </location>
</feature>
<dbReference type="EMBL" id="QLST01000012">
    <property type="protein sequence ID" value="RBA27838.1"/>
    <property type="molecule type" value="Genomic_DNA"/>
</dbReference>
<keyword evidence="4" id="KW-1185">Reference proteome</keyword>
<gene>
    <name evidence="3" type="ORF">DPN68_10135</name>
</gene>
<dbReference type="Pfam" id="PF22827">
    <property type="entry name" value="GldL_N"/>
    <property type="match status" value="1"/>
</dbReference>
<proteinExistence type="predicted"/>
<keyword evidence="1" id="KW-0472">Membrane</keyword>
<keyword evidence="1" id="KW-1133">Transmembrane helix</keyword>
<evidence type="ECO:0000313" key="4">
    <source>
        <dbReference type="Proteomes" id="UP000253319"/>
    </source>
</evidence>
<reference evidence="3 4" key="1">
    <citation type="submission" date="2018-06" db="EMBL/GenBank/DDBJ databases">
        <title>Flavobacterium tibetense sp. nov., isolated from a wetland YonghuCo on Tibetan Plateau.</title>
        <authorList>
            <person name="Xing P."/>
            <person name="Phurbu D."/>
            <person name="Lu H."/>
        </authorList>
    </citation>
    <scope>NUCLEOTIDE SEQUENCE [LARGE SCALE GENOMIC DNA]</scope>
    <source>
        <strain evidence="3 4">YH5</strain>
    </source>
</reference>
<protein>
    <recommendedName>
        <fullName evidence="2">Gliding motility protein GldL-like N-terminal domain-containing protein</fullName>
    </recommendedName>
</protein>
<feature type="transmembrane region" description="Helical" evidence="1">
    <location>
        <begin position="7"/>
        <end position="28"/>
    </location>
</feature>
<evidence type="ECO:0000313" key="3">
    <source>
        <dbReference type="EMBL" id="RBA27838.1"/>
    </source>
</evidence>
<comment type="caution">
    <text evidence="3">The sequence shown here is derived from an EMBL/GenBank/DDBJ whole genome shotgun (WGS) entry which is preliminary data.</text>
</comment>
<name>A0A365P014_9FLAO</name>
<accession>A0A365P014</accession>
<keyword evidence="1" id="KW-0812">Transmembrane</keyword>
<evidence type="ECO:0000259" key="2">
    <source>
        <dbReference type="Pfam" id="PF22827"/>
    </source>
</evidence>
<evidence type="ECO:0000256" key="1">
    <source>
        <dbReference type="SAM" id="Phobius"/>
    </source>
</evidence>
<dbReference type="AlphaFoldDB" id="A0A365P014"/>